<dbReference type="GO" id="GO:0005634">
    <property type="term" value="C:nucleus"/>
    <property type="evidence" value="ECO:0007669"/>
    <property type="project" value="TreeGrafter"/>
</dbReference>
<dbReference type="InterPro" id="IPR011992">
    <property type="entry name" value="EF-hand-dom_pair"/>
</dbReference>
<evidence type="ECO:0000256" key="2">
    <source>
        <dbReference type="RuleBase" id="RU004273"/>
    </source>
</evidence>
<dbReference type="AlphaFoldDB" id="A0A2H1V9W8"/>
<name>A0A2H1V9W8_SPOFR</name>
<dbReference type="PROSITE" id="PS00125">
    <property type="entry name" value="SER_THR_PHOSPHATASE"/>
    <property type="match status" value="1"/>
</dbReference>
<dbReference type="CDD" id="cd00144">
    <property type="entry name" value="MPP_PPP_family"/>
    <property type="match status" value="1"/>
</dbReference>
<accession>A0A2H1V9W8</accession>
<evidence type="ECO:0000313" key="4">
    <source>
        <dbReference type="EMBL" id="SOQ37586.1"/>
    </source>
</evidence>
<dbReference type="GO" id="GO:0005737">
    <property type="term" value="C:cytoplasm"/>
    <property type="evidence" value="ECO:0007669"/>
    <property type="project" value="TreeGrafter"/>
</dbReference>
<evidence type="ECO:0000256" key="1">
    <source>
        <dbReference type="ARBA" id="ARBA00008294"/>
    </source>
</evidence>
<evidence type="ECO:0000259" key="3">
    <source>
        <dbReference type="PROSITE" id="PS50222"/>
    </source>
</evidence>
<dbReference type="InterPro" id="IPR004843">
    <property type="entry name" value="Calcineurin-like_PHP"/>
</dbReference>
<keyword evidence="2" id="KW-0378">Hydrolase</keyword>
<protein>
    <recommendedName>
        <fullName evidence="2">Serine/threonine-protein phosphatase</fullName>
        <ecNumber evidence="2">3.1.3.16</ecNumber>
    </recommendedName>
</protein>
<sequence>MFKNYKDLCDVVSLLVYCPSERCYLFTKESSGETWLPSSKCEKNCWKMTAHKINFELFGIDAGTNCHPLRVYKIWLPNHSLNCVYHAVYKVAIKADVKKRLKYKAGMRNRLQWLNMSELERQKAHSNLRSPEVIAFALMTNGELKDSDKDSEVESGSLIEICEENIVIGQDVAGGAVAMASPNLQLLQTAGYTREDQIRMYREFVLMVYPAIYMSVNIFSQFMIDLGWQRTQCQNLFRAADVTGRGGLSFLELMLWAAALEPATQHTGIPAEIRCRYIFRFFDSNRDLKLEYVEFKELVAAARAARQLPIDALSVARDADVCLRQLGMQPNSQLPLAEFLRGVGELRLRGTSSLLRAPRSISAYIVDLQEREHEASQPSTSTTMKFQPGTAALAQQGSCSAGAGSARRAARPDYSVAVYTVRMRRRPPNELLELNNFDGKSRNEDAVSPSTAHLMVNAVHSFDVLGPSCAPVEALAAVHYFATNVERPHNRRPSGGSSVNMVKPAWAWTTPAEEAALGSLLLRLAEAVKPICANEPRLLRLSSPVYAVGDLHGNLSALLTMEAALWPSGPALAAARLLFLGDYVDRGSHGTELMAYLLAAKLQRPDAVLMVRGNHETRDIQKMFTFYNECLVKYGENEGLKVWNAINNVFDVLPLAAVIDDKVFCCHGGIPPPWVCPLITAIDKVPVPLTKPAEQSSIAWELLWNDPIKPNKITATLQLELSSNEGFAANTKRGTGHVFDQTALDRFLVANQLSHVVRAHELHQNGFMCQLRGRLVSVFSSFHYCGGTNDSGVALLEGGKLRLMRVNTD</sequence>
<dbReference type="SUPFAM" id="SSF56300">
    <property type="entry name" value="Metallo-dependent phosphatases"/>
    <property type="match status" value="1"/>
</dbReference>
<dbReference type="GO" id="GO:0004722">
    <property type="term" value="F:protein serine/threonine phosphatase activity"/>
    <property type="evidence" value="ECO:0007669"/>
    <property type="project" value="UniProtKB-EC"/>
</dbReference>
<comment type="catalytic activity">
    <reaction evidence="2">
        <text>O-phospho-L-threonyl-[protein] + H2O = L-threonyl-[protein] + phosphate</text>
        <dbReference type="Rhea" id="RHEA:47004"/>
        <dbReference type="Rhea" id="RHEA-COMP:11060"/>
        <dbReference type="Rhea" id="RHEA-COMP:11605"/>
        <dbReference type="ChEBI" id="CHEBI:15377"/>
        <dbReference type="ChEBI" id="CHEBI:30013"/>
        <dbReference type="ChEBI" id="CHEBI:43474"/>
        <dbReference type="ChEBI" id="CHEBI:61977"/>
        <dbReference type="EC" id="3.1.3.16"/>
    </reaction>
</comment>
<comment type="similarity">
    <text evidence="1 2">Belongs to the PPP phosphatase family.</text>
</comment>
<dbReference type="Gene3D" id="3.60.21.10">
    <property type="match status" value="1"/>
</dbReference>
<dbReference type="InterPro" id="IPR050341">
    <property type="entry name" value="PP1_catalytic_subunit"/>
</dbReference>
<gene>
    <name evidence="4" type="ORF">SFRICE_003376</name>
</gene>
<dbReference type="PROSITE" id="PS50222">
    <property type="entry name" value="EF_HAND_2"/>
    <property type="match status" value="1"/>
</dbReference>
<dbReference type="InterPro" id="IPR029052">
    <property type="entry name" value="Metallo-depent_PP-like"/>
</dbReference>
<dbReference type="PANTHER" id="PTHR11668:SF496">
    <property type="entry name" value="SERINE_THREONINE-PROTEIN PHOSPHATASE"/>
    <property type="match status" value="1"/>
</dbReference>
<dbReference type="Gene3D" id="1.10.238.10">
    <property type="entry name" value="EF-hand"/>
    <property type="match status" value="1"/>
</dbReference>
<dbReference type="SMART" id="SM00156">
    <property type="entry name" value="PP2Ac"/>
    <property type="match status" value="1"/>
</dbReference>
<dbReference type="PRINTS" id="PR00114">
    <property type="entry name" value="STPHPHTASE"/>
</dbReference>
<dbReference type="Pfam" id="PF00149">
    <property type="entry name" value="Metallophos"/>
    <property type="match status" value="1"/>
</dbReference>
<feature type="domain" description="EF-hand" evidence="3">
    <location>
        <begin position="270"/>
        <end position="305"/>
    </location>
</feature>
<dbReference type="InterPro" id="IPR006186">
    <property type="entry name" value="Ser/Thr-sp_prot-phosphatase"/>
</dbReference>
<dbReference type="GO" id="GO:0005509">
    <property type="term" value="F:calcium ion binding"/>
    <property type="evidence" value="ECO:0007669"/>
    <property type="project" value="InterPro"/>
</dbReference>
<dbReference type="SUPFAM" id="SSF47473">
    <property type="entry name" value="EF-hand"/>
    <property type="match status" value="1"/>
</dbReference>
<proteinExistence type="inferred from homology"/>
<dbReference type="InterPro" id="IPR002048">
    <property type="entry name" value="EF_hand_dom"/>
</dbReference>
<organism evidence="4">
    <name type="scientific">Spodoptera frugiperda</name>
    <name type="common">Fall armyworm</name>
    <dbReference type="NCBI Taxonomy" id="7108"/>
    <lineage>
        <taxon>Eukaryota</taxon>
        <taxon>Metazoa</taxon>
        <taxon>Ecdysozoa</taxon>
        <taxon>Arthropoda</taxon>
        <taxon>Hexapoda</taxon>
        <taxon>Insecta</taxon>
        <taxon>Pterygota</taxon>
        <taxon>Neoptera</taxon>
        <taxon>Endopterygota</taxon>
        <taxon>Lepidoptera</taxon>
        <taxon>Glossata</taxon>
        <taxon>Ditrysia</taxon>
        <taxon>Noctuoidea</taxon>
        <taxon>Noctuidae</taxon>
        <taxon>Amphipyrinae</taxon>
        <taxon>Spodoptera</taxon>
    </lineage>
</organism>
<reference evidence="4" key="1">
    <citation type="submission" date="2016-07" db="EMBL/GenBank/DDBJ databases">
        <authorList>
            <person name="Bretaudeau A."/>
        </authorList>
    </citation>
    <scope>NUCLEOTIDE SEQUENCE</scope>
    <source>
        <strain evidence="4">Rice</strain>
        <tissue evidence="4">Whole body</tissue>
    </source>
</reference>
<dbReference type="EC" id="3.1.3.16" evidence="2"/>
<dbReference type="PANTHER" id="PTHR11668">
    <property type="entry name" value="SERINE/THREONINE PROTEIN PHOSPHATASE"/>
    <property type="match status" value="1"/>
</dbReference>
<dbReference type="EMBL" id="ODYU01001422">
    <property type="protein sequence ID" value="SOQ37586.1"/>
    <property type="molecule type" value="Genomic_DNA"/>
</dbReference>